<sequence>MKRIAILLSCYSFEHHFPSMGFNLESYLTEYRNDWSWDYIVGLREQSIEAYLYIPSMNQSGIFETQEGFKIRFVKLSSLYEKTWRLFIKARRFKLITYLAESTNTLALIDNLKNCLAIDQVSLLYVQEYWTNRFDILVNKINLPIIGSDQGGTDRLSFNFIKRRTLQKAYKLTCQTKEEVEKVETLGGKAVLLPNGVDTNFFYPSDAGEQKTNKIIFTVAKLYNRQKRLSDLINALVYLDSDWSLEIAGAGPDFETLKKLTNYLKVSNRVHFLGFIKDKVFLRDKYQQCSVFVLPSAWEGLAIAMLEAMSCGAAVVATEIPAFESLIFDGINGVKVPVAQPQILAQGILRCYTERYSYRVEARRTIVDSFSKQKTFSELAEIIYSCPN</sequence>
<dbReference type="KEGG" id="tsin:OXH18_14445"/>
<dbReference type="AlphaFoldDB" id="A0A9E9C8F4"/>
<gene>
    <name evidence="2" type="ORF">OXH18_14445</name>
</gene>
<dbReference type="Proteomes" id="UP001163152">
    <property type="component" value="Chromosome"/>
</dbReference>
<accession>A0A9E9C8F4</accession>
<dbReference type="EMBL" id="CP113797">
    <property type="protein sequence ID" value="WAL58382.1"/>
    <property type="molecule type" value="Genomic_DNA"/>
</dbReference>
<proteinExistence type="predicted"/>
<dbReference type="RefSeq" id="WP_268607797.1">
    <property type="nucleotide sequence ID" value="NZ_CP113797.1"/>
</dbReference>
<protein>
    <submittedName>
        <fullName evidence="2">Glycosyltransferase family 4 protein</fullName>
    </submittedName>
</protein>
<dbReference type="SUPFAM" id="SSF53756">
    <property type="entry name" value="UDP-Glycosyltransferase/glycogen phosphorylase"/>
    <property type="match status" value="1"/>
</dbReference>
<dbReference type="InterPro" id="IPR001296">
    <property type="entry name" value="Glyco_trans_1"/>
</dbReference>
<evidence type="ECO:0000259" key="1">
    <source>
        <dbReference type="Pfam" id="PF00534"/>
    </source>
</evidence>
<reference evidence="2" key="1">
    <citation type="submission" date="2022-12" db="EMBL/GenBank/DDBJ databases">
        <title>Polyphasic identification of a Novel Hot-Spring Cyanobacterium Ocullathermofonsia sinensis gen nov. sp. nov. and Genomic Insights on its Adaptations to the Thermal Habitat.</title>
        <authorList>
            <person name="Daroch M."/>
            <person name="Tang J."/>
            <person name="Jiang Y."/>
        </authorList>
    </citation>
    <scope>NUCLEOTIDE SEQUENCE</scope>
    <source>
        <strain evidence="2">PKUAC-SCTA174</strain>
    </source>
</reference>
<dbReference type="PANTHER" id="PTHR12526">
    <property type="entry name" value="GLYCOSYLTRANSFERASE"/>
    <property type="match status" value="1"/>
</dbReference>
<dbReference type="PANTHER" id="PTHR12526:SF630">
    <property type="entry name" value="GLYCOSYLTRANSFERASE"/>
    <property type="match status" value="1"/>
</dbReference>
<evidence type="ECO:0000313" key="3">
    <source>
        <dbReference type="Proteomes" id="UP001163152"/>
    </source>
</evidence>
<dbReference type="Pfam" id="PF00534">
    <property type="entry name" value="Glycos_transf_1"/>
    <property type="match status" value="1"/>
</dbReference>
<name>A0A9E9C8F4_9CYAN</name>
<organism evidence="2 3">
    <name type="scientific">Thermocoleostomius sinensis A174</name>
    <dbReference type="NCBI Taxonomy" id="2016057"/>
    <lineage>
        <taxon>Bacteria</taxon>
        <taxon>Bacillati</taxon>
        <taxon>Cyanobacteriota</taxon>
        <taxon>Cyanophyceae</taxon>
        <taxon>Oculatellales</taxon>
        <taxon>Oculatellaceae</taxon>
        <taxon>Thermocoleostomius</taxon>
    </lineage>
</organism>
<keyword evidence="3" id="KW-1185">Reference proteome</keyword>
<dbReference type="CDD" id="cd03801">
    <property type="entry name" value="GT4_PimA-like"/>
    <property type="match status" value="1"/>
</dbReference>
<feature type="domain" description="Glycosyl transferase family 1" evidence="1">
    <location>
        <begin position="207"/>
        <end position="355"/>
    </location>
</feature>
<evidence type="ECO:0000313" key="2">
    <source>
        <dbReference type="EMBL" id="WAL58382.1"/>
    </source>
</evidence>
<dbReference type="Gene3D" id="3.40.50.2000">
    <property type="entry name" value="Glycogen Phosphorylase B"/>
    <property type="match status" value="2"/>
</dbReference>